<name>A0A323TD36_9BACI</name>
<keyword evidence="5 7" id="KW-0472">Membrane</keyword>
<evidence type="ECO:0000256" key="3">
    <source>
        <dbReference type="ARBA" id="ARBA00022692"/>
    </source>
</evidence>
<evidence type="ECO:0000256" key="2">
    <source>
        <dbReference type="ARBA" id="ARBA00022475"/>
    </source>
</evidence>
<dbReference type="OrthoDB" id="2989516at2"/>
<dbReference type="RefSeq" id="WP_110609303.1">
    <property type="nucleotide sequence ID" value="NZ_PDOD01000002.1"/>
</dbReference>
<comment type="subcellular location">
    <subcellularLocation>
        <location evidence="1">Cell membrane</location>
        <topology evidence="1">Multi-pass membrane protein</topology>
    </subcellularLocation>
</comment>
<comment type="caution">
    <text evidence="8">The sequence shown here is derived from an EMBL/GenBank/DDBJ whole genome shotgun (WGS) entry which is preliminary data.</text>
</comment>
<feature type="region of interest" description="Disordered" evidence="6">
    <location>
        <begin position="1"/>
        <end position="23"/>
    </location>
</feature>
<feature type="transmembrane region" description="Helical" evidence="7">
    <location>
        <begin position="90"/>
        <end position="113"/>
    </location>
</feature>
<feature type="transmembrane region" description="Helical" evidence="7">
    <location>
        <begin position="31"/>
        <end position="50"/>
    </location>
</feature>
<dbReference type="Proteomes" id="UP000248214">
    <property type="component" value="Unassembled WGS sequence"/>
</dbReference>
<keyword evidence="9" id="KW-1185">Reference proteome</keyword>
<dbReference type="GO" id="GO:0005886">
    <property type="term" value="C:plasma membrane"/>
    <property type="evidence" value="ECO:0007669"/>
    <property type="project" value="UniProtKB-SubCell"/>
</dbReference>
<dbReference type="EMBL" id="PDOD01000002">
    <property type="protein sequence ID" value="PYZ93272.1"/>
    <property type="molecule type" value="Genomic_DNA"/>
</dbReference>
<evidence type="ECO:0000256" key="6">
    <source>
        <dbReference type="SAM" id="MobiDB-lite"/>
    </source>
</evidence>
<dbReference type="AlphaFoldDB" id="A0A323TD36"/>
<evidence type="ECO:0000313" key="9">
    <source>
        <dbReference type="Proteomes" id="UP000248214"/>
    </source>
</evidence>
<reference evidence="8 9" key="1">
    <citation type="submission" date="2017-10" db="EMBL/GenBank/DDBJ databases">
        <title>Bacillus sp. nov., a halophilic bacterium isolated from a Keqin Lake.</title>
        <authorList>
            <person name="Wang H."/>
        </authorList>
    </citation>
    <scope>NUCLEOTIDE SEQUENCE [LARGE SCALE GENOMIC DNA]</scope>
    <source>
        <strain evidence="8 9">KQ-12</strain>
    </source>
</reference>
<proteinExistence type="predicted"/>
<keyword evidence="2" id="KW-1003">Cell membrane</keyword>
<evidence type="ECO:0000256" key="1">
    <source>
        <dbReference type="ARBA" id="ARBA00004651"/>
    </source>
</evidence>
<sequence length="115" mass="12673">MSSHVDPSAPLQGKPSKSTERKLKNEMRTQLISFVFMIFITSMAFLSIASDAVPSGFAIPFILILASVQVILQLYFFMHMNAKGTGWVNVMIWSGLFVAALTVATLMLLIGVVKY</sequence>
<evidence type="ECO:0000256" key="7">
    <source>
        <dbReference type="SAM" id="Phobius"/>
    </source>
</evidence>
<evidence type="ECO:0000313" key="8">
    <source>
        <dbReference type="EMBL" id="PYZ93272.1"/>
    </source>
</evidence>
<dbReference type="Pfam" id="PF03626">
    <property type="entry name" value="COX4_pro"/>
    <property type="match status" value="1"/>
</dbReference>
<accession>A0A323TD36</accession>
<organism evidence="8 9">
    <name type="scientific">Salipaludibacillus keqinensis</name>
    <dbReference type="NCBI Taxonomy" id="2045207"/>
    <lineage>
        <taxon>Bacteria</taxon>
        <taxon>Bacillati</taxon>
        <taxon>Bacillota</taxon>
        <taxon>Bacilli</taxon>
        <taxon>Bacillales</taxon>
        <taxon>Bacillaceae</taxon>
    </lineage>
</organism>
<keyword evidence="3 7" id="KW-0812">Transmembrane</keyword>
<protein>
    <submittedName>
        <fullName evidence="8">Cytochrome-c oxidase</fullName>
    </submittedName>
</protein>
<keyword evidence="4 7" id="KW-1133">Transmembrane helix</keyword>
<feature type="transmembrane region" description="Helical" evidence="7">
    <location>
        <begin position="56"/>
        <end position="78"/>
    </location>
</feature>
<gene>
    <name evidence="8" type="ORF">CR194_08745</name>
</gene>
<dbReference type="InterPro" id="IPR005171">
    <property type="entry name" value="Cyt_c_oxidase_su4_prok"/>
</dbReference>
<evidence type="ECO:0000256" key="5">
    <source>
        <dbReference type="ARBA" id="ARBA00023136"/>
    </source>
</evidence>
<evidence type="ECO:0000256" key="4">
    <source>
        <dbReference type="ARBA" id="ARBA00022989"/>
    </source>
</evidence>